<dbReference type="EMBL" id="BAAAND010000013">
    <property type="protein sequence ID" value="GAA1614811.1"/>
    <property type="molecule type" value="Genomic_DNA"/>
</dbReference>
<dbReference type="InterPro" id="IPR007627">
    <property type="entry name" value="RNA_pol_sigma70_r2"/>
</dbReference>
<dbReference type="InterPro" id="IPR052704">
    <property type="entry name" value="ECF_Sigma-70_Domain"/>
</dbReference>
<dbReference type="InterPro" id="IPR014284">
    <property type="entry name" value="RNA_pol_sigma-70_dom"/>
</dbReference>
<organism evidence="8 9">
    <name type="scientific">Kribbella karoonensis</name>
    <dbReference type="NCBI Taxonomy" id="324851"/>
    <lineage>
        <taxon>Bacteria</taxon>
        <taxon>Bacillati</taxon>
        <taxon>Actinomycetota</taxon>
        <taxon>Actinomycetes</taxon>
        <taxon>Propionibacteriales</taxon>
        <taxon>Kribbellaceae</taxon>
        <taxon>Kribbella</taxon>
    </lineage>
</organism>
<evidence type="ECO:0000256" key="2">
    <source>
        <dbReference type="ARBA" id="ARBA00011344"/>
    </source>
</evidence>
<dbReference type="NCBIfam" id="NF007214">
    <property type="entry name" value="PRK09636.1"/>
    <property type="match status" value="1"/>
</dbReference>
<keyword evidence="9" id="KW-1185">Reference proteome</keyword>
<dbReference type="Proteomes" id="UP001500190">
    <property type="component" value="Unassembled WGS sequence"/>
</dbReference>
<dbReference type="InterPro" id="IPR013249">
    <property type="entry name" value="RNA_pol_sigma70_r4_t2"/>
</dbReference>
<name>A0ABN2EQR6_9ACTN</name>
<comment type="caution">
    <text evidence="8">The sequence shown here is derived from an EMBL/GenBank/DDBJ whole genome shotgun (WGS) entry which is preliminary data.</text>
</comment>
<gene>
    <name evidence="8" type="ORF">GCM10009742_77840</name>
</gene>
<protein>
    <submittedName>
        <fullName evidence="8">RNA polymerase sigma-70 factor</fullName>
    </submittedName>
</protein>
<evidence type="ECO:0000256" key="3">
    <source>
        <dbReference type="ARBA" id="ARBA00023015"/>
    </source>
</evidence>
<dbReference type="InterPro" id="IPR013325">
    <property type="entry name" value="RNA_pol_sigma_r2"/>
</dbReference>
<evidence type="ECO:0000259" key="7">
    <source>
        <dbReference type="Pfam" id="PF08281"/>
    </source>
</evidence>
<evidence type="ECO:0000256" key="1">
    <source>
        <dbReference type="ARBA" id="ARBA00010641"/>
    </source>
</evidence>
<comment type="subunit">
    <text evidence="2">Interacts transiently with the RNA polymerase catalytic core formed by RpoA, RpoB, RpoC and RpoZ (2 alpha, 1 beta, 1 beta' and 1 omega subunit) to form the RNA polymerase holoenzyme that can initiate transcription.</text>
</comment>
<dbReference type="PANTHER" id="PTHR30173">
    <property type="entry name" value="SIGMA 19 FACTOR"/>
    <property type="match status" value="1"/>
</dbReference>
<evidence type="ECO:0000256" key="5">
    <source>
        <dbReference type="ARBA" id="ARBA00023163"/>
    </source>
</evidence>
<dbReference type="Gene3D" id="3.10.450.50">
    <property type="match status" value="1"/>
</dbReference>
<proteinExistence type="inferred from homology"/>
<comment type="similarity">
    <text evidence="1">Belongs to the sigma-70 factor family. ECF subfamily.</text>
</comment>
<dbReference type="Gene3D" id="1.10.1740.10">
    <property type="match status" value="1"/>
</dbReference>
<dbReference type="InterPro" id="IPR013324">
    <property type="entry name" value="RNA_pol_sigma_r3/r4-like"/>
</dbReference>
<accession>A0ABN2EQR6</accession>
<dbReference type="InterPro" id="IPR032710">
    <property type="entry name" value="NTF2-like_dom_sf"/>
</dbReference>
<evidence type="ECO:0000313" key="8">
    <source>
        <dbReference type="EMBL" id="GAA1614811.1"/>
    </source>
</evidence>
<evidence type="ECO:0000259" key="6">
    <source>
        <dbReference type="Pfam" id="PF04542"/>
    </source>
</evidence>
<evidence type="ECO:0000313" key="9">
    <source>
        <dbReference type="Proteomes" id="UP001500190"/>
    </source>
</evidence>
<dbReference type="InterPro" id="IPR036388">
    <property type="entry name" value="WH-like_DNA-bd_sf"/>
</dbReference>
<dbReference type="PANTHER" id="PTHR30173:SF36">
    <property type="entry name" value="ECF RNA POLYMERASE SIGMA FACTOR SIGJ"/>
    <property type="match status" value="1"/>
</dbReference>
<sequence>MEELRPLLLSIAYRMLGTFGDAEDVVQEAYLRLHREPAVTSPKSFLTTVTTRLAIDQLRSARRQREQYFGPWLPEPAVDEYVDLADRAALSDSLSTAFLVLLERLSPDQRAVFLLGDVFGYSYDELSAILGKTPANCRQLAVRARRRIADNRPRFDPSPHERDELLRRFVAAAEDGDLDGLVALLTPDATFTGDGGGKGGFPRPIHGALNIARLVIGSFGKFTAPEAAGRPPGFKGLGTLTVEIVHVGGQPALRVHDRTDRTIAIWSFTIVDSRVSTIHGIVNPDKLTHVQPSRHPDHES</sequence>
<keyword evidence="5" id="KW-0804">Transcription</keyword>
<dbReference type="Pfam" id="PF08281">
    <property type="entry name" value="Sigma70_r4_2"/>
    <property type="match status" value="1"/>
</dbReference>
<reference evidence="8 9" key="1">
    <citation type="journal article" date="2019" name="Int. J. Syst. Evol. Microbiol.">
        <title>The Global Catalogue of Microorganisms (GCM) 10K type strain sequencing project: providing services to taxonomists for standard genome sequencing and annotation.</title>
        <authorList>
            <consortium name="The Broad Institute Genomics Platform"/>
            <consortium name="The Broad Institute Genome Sequencing Center for Infectious Disease"/>
            <person name="Wu L."/>
            <person name="Ma J."/>
        </authorList>
    </citation>
    <scope>NUCLEOTIDE SEQUENCE [LARGE SCALE GENOMIC DNA]</scope>
    <source>
        <strain evidence="8 9">JCM 14304</strain>
    </source>
</reference>
<dbReference type="SUPFAM" id="SSF88946">
    <property type="entry name" value="Sigma2 domain of RNA polymerase sigma factors"/>
    <property type="match status" value="1"/>
</dbReference>
<dbReference type="NCBIfam" id="TIGR02937">
    <property type="entry name" value="sigma70-ECF"/>
    <property type="match status" value="1"/>
</dbReference>
<keyword evidence="3" id="KW-0805">Transcription regulation</keyword>
<dbReference type="Gene3D" id="1.10.10.10">
    <property type="entry name" value="Winged helix-like DNA-binding domain superfamily/Winged helix DNA-binding domain"/>
    <property type="match status" value="1"/>
</dbReference>
<dbReference type="Pfam" id="PF04542">
    <property type="entry name" value="Sigma70_r2"/>
    <property type="match status" value="1"/>
</dbReference>
<dbReference type="SUPFAM" id="SSF88659">
    <property type="entry name" value="Sigma3 and sigma4 domains of RNA polymerase sigma factors"/>
    <property type="match status" value="1"/>
</dbReference>
<feature type="domain" description="RNA polymerase sigma factor 70 region 4 type 2" evidence="7">
    <location>
        <begin position="97"/>
        <end position="148"/>
    </location>
</feature>
<keyword evidence="4" id="KW-0731">Sigma factor</keyword>
<feature type="domain" description="RNA polymerase sigma-70 region 2" evidence="6">
    <location>
        <begin position="2"/>
        <end position="63"/>
    </location>
</feature>
<evidence type="ECO:0000256" key="4">
    <source>
        <dbReference type="ARBA" id="ARBA00023082"/>
    </source>
</evidence>
<dbReference type="SUPFAM" id="SSF54427">
    <property type="entry name" value="NTF2-like"/>
    <property type="match status" value="1"/>
</dbReference>